<name>A0A427AE17_ENSVE</name>
<dbReference type="Proteomes" id="UP000287651">
    <property type="component" value="Unassembled WGS sequence"/>
</dbReference>
<gene>
    <name evidence="1" type="ORF">B296_00016777</name>
</gene>
<organism evidence="1 2">
    <name type="scientific">Ensete ventricosum</name>
    <name type="common">Abyssinian banana</name>
    <name type="synonym">Musa ensete</name>
    <dbReference type="NCBI Taxonomy" id="4639"/>
    <lineage>
        <taxon>Eukaryota</taxon>
        <taxon>Viridiplantae</taxon>
        <taxon>Streptophyta</taxon>
        <taxon>Embryophyta</taxon>
        <taxon>Tracheophyta</taxon>
        <taxon>Spermatophyta</taxon>
        <taxon>Magnoliopsida</taxon>
        <taxon>Liliopsida</taxon>
        <taxon>Zingiberales</taxon>
        <taxon>Musaceae</taxon>
        <taxon>Ensete</taxon>
    </lineage>
</organism>
<accession>A0A427AE17</accession>
<reference evidence="1 2" key="1">
    <citation type="journal article" date="2014" name="Agronomy (Basel)">
        <title>A Draft Genome Sequence for Ensete ventricosum, the Drought-Tolerant Tree Against Hunger.</title>
        <authorList>
            <person name="Harrison J."/>
            <person name="Moore K.A."/>
            <person name="Paszkiewicz K."/>
            <person name="Jones T."/>
            <person name="Grant M."/>
            <person name="Ambacheew D."/>
            <person name="Muzemil S."/>
            <person name="Studholme D.J."/>
        </authorList>
    </citation>
    <scope>NUCLEOTIDE SEQUENCE [LARGE SCALE GENOMIC DNA]</scope>
</reference>
<dbReference type="EMBL" id="AMZH03002759">
    <property type="protein sequence ID" value="RRT74483.1"/>
    <property type="molecule type" value="Genomic_DNA"/>
</dbReference>
<sequence length="85" mass="9606">MSWRDVGMHASHARPLRVTVTAFSVSTLSTVTKPIPSAIPTLDRTYLRQVSHTFVRSPYCASRGIPFFTKGERELPHELEGMLDY</sequence>
<evidence type="ECO:0000313" key="2">
    <source>
        <dbReference type="Proteomes" id="UP000287651"/>
    </source>
</evidence>
<evidence type="ECO:0000313" key="1">
    <source>
        <dbReference type="EMBL" id="RRT74483.1"/>
    </source>
</evidence>
<proteinExistence type="predicted"/>
<comment type="caution">
    <text evidence="1">The sequence shown here is derived from an EMBL/GenBank/DDBJ whole genome shotgun (WGS) entry which is preliminary data.</text>
</comment>
<protein>
    <submittedName>
        <fullName evidence="1">Uncharacterized protein</fullName>
    </submittedName>
</protein>
<dbReference type="AlphaFoldDB" id="A0A427AE17"/>